<dbReference type="KEGG" id="ovi:T265_05092"/>
<organism evidence="3 4">
    <name type="scientific">Opisthorchis viverrini</name>
    <name type="common">Southeast Asian liver fluke</name>
    <dbReference type="NCBI Taxonomy" id="6198"/>
    <lineage>
        <taxon>Eukaryota</taxon>
        <taxon>Metazoa</taxon>
        <taxon>Spiralia</taxon>
        <taxon>Lophotrochozoa</taxon>
        <taxon>Platyhelminthes</taxon>
        <taxon>Trematoda</taxon>
        <taxon>Digenea</taxon>
        <taxon>Opisthorchiida</taxon>
        <taxon>Opisthorchiata</taxon>
        <taxon>Opisthorchiidae</taxon>
        <taxon>Opisthorchis</taxon>
    </lineage>
</organism>
<feature type="signal peptide" evidence="2">
    <location>
        <begin position="1"/>
        <end position="24"/>
    </location>
</feature>
<sequence length="1321" mass="153126">MWMLQGLLLCLLAVSAIISKPYLGEPLELTDDALGSYRIANLTRLAVERFNRQSDEFYWYVQRQVFGGRKWVKVTCTFLAWQRLWGNHSLVIDILECLRADELKTSSRMQEFHKHPGKSIRFTKIYQEIINDIGEQLKRKSQLPSDALYVEDFRFVENESKEKMAVLEYRWNRTGCPQEETPNFKECFGKLPKDTLLTCAAEFEWPYRVNESWLKFPNCSWTPLVSLEHELYSFRRLSSACNSRLPIVQPRFTERKLSWHIRQTEEVMSLQPQDQEWMFPLINQAYQEKGRNRWYYARVEEVIDLRRLVEPTEVLQFTARLKGDYGEHIFCKMTFFVENKTIQVKDCENKRDWTPKVSGLLSEDEKSQPWFIRMLDLLTELFGEINPLETPFTLSKVEHAVKRPVRENQVNTTLLQLTVNFKSSRCQWAMTYSNCDPDKENIVCDVVVRNSTSMPPETALPSVSDCWHSVKLPMQSVTRWISLHPEQLAEPKWRDRLKQAVQVHNNNFIDPPDYTHYYASDVHITASSSETKDTTIMFQLILEMQTPVKEHRSCQVVIKESHGKTIDFTVYNCEEEYSLTEKKLSPGFRPMRKTEETAEAFVRLKKLAEAKANLILTDTSFYHKLSHIQESRIKDDGTTTVAFEMILLKTDCNRVNKTNRRGDSNCAVQDFATAVICDVHAKSLSSLHAFHYVDVTNCHFVAPKPPHLNLPPTYLDIMVAETTFPVILKQVEVEFNRMNTDPRYYGLIIVEDVSNRTAKMDLSLFVTFKVTLQSTNWEKKNANIFAKSDDTDKKNQNLVTCHVSVRMLALEQTYELNIFGCNETRLLSIQNDLQAMTKNEDDDLWSVAEEVTGILTNYSSENVTFHIHQIQLLDREKLFGDRVSFNLYLWWNWGPSIPPYLTYKHKHFIVCRVTHWIRTFQRKRRTIDIRGCYSMERREQSNHNKPLCHVDFRKYNVDPLLPRFSRLISGKIGSREPLKIEGIFAYGRIPLPGEKFDFYANLRPEYIPEQCKNISTGATSSEQCRSFQGFIQCHCKLAFHPWKSGVHELEVVQCKQITDQPVKKSTGDPVIPFNITLAHANMFVSAISSLRQDMLPTNKVIYGDPEVRSTEIPLIAGQGLEVTLDIRPNKCNDSLTSAECDFWRYSHYIECKVIGYYVDWNRAPSIYLIPYTCQKVFNQSDYVIKQILLTESGLPNSRNDSISSERKKSKLSIQVEYAIATMEDITTEYKNGRLVTFNVTLQAQTCINTLPLRNDTQCSDWLPKGYVACRGRMFEGLQVDSQPEIKLFDCHQTTSVMGSQSTGLSAESTPSPVLVTDALQE</sequence>
<feature type="chain" id="PRO_5001705292" evidence="2">
    <location>
        <begin position="25"/>
        <end position="1321"/>
    </location>
</feature>
<evidence type="ECO:0000256" key="1">
    <source>
        <dbReference type="SAM" id="MobiDB-lite"/>
    </source>
</evidence>
<keyword evidence="2" id="KW-0732">Signal</keyword>
<dbReference type="OrthoDB" id="6245924at2759"/>
<name>A0A074ZKU5_OPIVI</name>
<evidence type="ECO:0000313" key="4">
    <source>
        <dbReference type="Proteomes" id="UP000054324"/>
    </source>
</evidence>
<reference evidence="3 4" key="1">
    <citation type="submission" date="2013-11" db="EMBL/GenBank/DDBJ databases">
        <title>Opisthorchis viverrini - life in the bile duct.</title>
        <authorList>
            <person name="Young N.D."/>
            <person name="Nagarajan N."/>
            <person name="Lin S.J."/>
            <person name="Korhonen P.K."/>
            <person name="Jex A.R."/>
            <person name="Hall R.S."/>
            <person name="Safavi-Hemami H."/>
            <person name="Kaewkong W."/>
            <person name="Bertrand D."/>
            <person name="Gao S."/>
            <person name="Seet Q."/>
            <person name="Wongkham S."/>
            <person name="Teh B.T."/>
            <person name="Wongkham C."/>
            <person name="Intapan P.M."/>
            <person name="Maleewong W."/>
            <person name="Yang X."/>
            <person name="Hu M."/>
            <person name="Wang Z."/>
            <person name="Hofmann A."/>
            <person name="Sternberg P.W."/>
            <person name="Tan P."/>
            <person name="Wang J."/>
            <person name="Gasser R.B."/>
        </authorList>
    </citation>
    <scope>NUCLEOTIDE SEQUENCE [LARGE SCALE GENOMIC DNA]</scope>
</reference>
<dbReference type="Proteomes" id="UP000054324">
    <property type="component" value="Unassembled WGS sequence"/>
</dbReference>
<dbReference type="RefSeq" id="XP_009168273.1">
    <property type="nucleotide sequence ID" value="XM_009170009.1"/>
</dbReference>
<keyword evidence="4" id="KW-1185">Reference proteome</keyword>
<dbReference type="EMBL" id="KL596710">
    <property type="protein sequence ID" value="KER27968.1"/>
    <property type="molecule type" value="Genomic_DNA"/>
</dbReference>
<feature type="region of interest" description="Disordered" evidence="1">
    <location>
        <begin position="1299"/>
        <end position="1321"/>
    </location>
</feature>
<dbReference type="GeneID" id="20319274"/>
<protein>
    <submittedName>
        <fullName evidence="3">Uncharacterized protein</fullName>
    </submittedName>
</protein>
<proteinExistence type="predicted"/>
<evidence type="ECO:0000256" key="2">
    <source>
        <dbReference type="SAM" id="SignalP"/>
    </source>
</evidence>
<accession>A0A074ZKU5</accession>
<evidence type="ECO:0000313" key="3">
    <source>
        <dbReference type="EMBL" id="KER27968.1"/>
    </source>
</evidence>
<dbReference type="CTD" id="20319274"/>
<feature type="compositionally biased region" description="Polar residues" evidence="1">
    <location>
        <begin position="1299"/>
        <end position="1311"/>
    </location>
</feature>
<gene>
    <name evidence="3" type="ORF">T265_05092</name>
</gene>